<keyword evidence="7" id="KW-0520">NAD</keyword>
<dbReference type="FunFam" id="1.10.3660.10:FF:000003">
    <property type="entry name" value="Prephenate dehydrogenase"/>
    <property type="match status" value="1"/>
</dbReference>
<dbReference type="InterPro" id="IPR046825">
    <property type="entry name" value="PDH_C"/>
</dbReference>
<keyword evidence="4" id="KW-0827">Tyrosine biosynthesis</keyword>
<feature type="domain" description="Prephenate/arogenate dehydrogenase" evidence="10">
    <location>
        <begin position="8"/>
        <end position="320"/>
    </location>
</feature>
<dbReference type="PROSITE" id="PS51176">
    <property type="entry name" value="PDH_ADH"/>
    <property type="match status" value="1"/>
</dbReference>
<dbReference type="Proteomes" id="UP000193978">
    <property type="component" value="Chromosome"/>
</dbReference>
<keyword evidence="6" id="KW-0560">Oxidoreductase</keyword>
<dbReference type="InterPro" id="IPR036291">
    <property type="entry name" value="NAD(P)-bd_dom_sf"/>
</dbReference>
<sequence length="331" mass="35641">MHEEPLFDKLTLIGLGLIGSSIARAARTHCAVRKIAALDSSPRVLARVRELEIVDDASGDVEQALGDADLVILCAPVGACGAIARDIAPHLKHGAILSDVGSVKGSIVKAVAPHVPPGVRFVPAHPLAGTEYSGPDAGFATLFKNRWCLLTPIDQAAFERDHSNADNVAPSLSQRAPHAENDAVDALAEFWKRLGAKVEVTTPEHHDLALAITSHLPHLIAFNIVGTADHLEKVTESEVIKFSASGFRDFTRIAASDPTMWRDVFLNNKGAVLEMLSRFNADLAALQRMIEVDDGEGLFDLFTRTRAIRRGIVEQGQDTAAPDFGRPHEKA</sequence>
<dbReference type="InterPro" id="IPR003099">
    <property type="entry name" value="Prephen_DH"/>
</dbReference>
<evidence type="ECO:0000256" key="6">
    <source>
        <dbReference type="ARBA" id="ARBA00023002"/>
    </source>
</evidence>
<dbReference type="Gene3D" id="1.10.3660.10">
    <property type="entry name" value="6-phosphogluconate dehydrogenase C-terminal like domain"/>
    <property type="match status" value="1"/>
</dbReference>
<dbReference type="KEGG" id="mbry:B1812_17070"/>
<dbReference type="RefSeq" id="WP_085773795.1">
    <property type="nucleotide sequence ID" value="NZ_AP027149.1"/>
</dbReference>
<evidence type="ECO:0000259" key="10">
    <source>
        <dbReference type="PROSITE" id="PS51176"/>
    </source>
</evidence>
<dbReference type="EC" id="1.3.1.12" evidence="3"/>
<evidence type="ECO:0000256" key="9">
    <source>
        <dbReference type="ARBA" id="ARBA00049260"/>
    </source>
</evidence>
<dbReference type="SUPFAM" id="SSF48179">
    <property type="entry name" value="6-phosphogluconate dehydrogenase C-terminal domain-like"/>
    <property type="match status" value="1"/>
</dbReference>
<keyword evidence="5" id="KW-0028">Amino-acid biosynthesis</keyword>
<dbReference type="STRING" id="655015.B1812_17070"/>
<evidence type="ECO:0000313" key="11">
    <source>
        <dbReference type="EMBL" id="ARN83740.1"/>
    </source>
</evidence>
<dbReference type="AlphaFoldDB" id="A0A1W6N1J3"/>
<dbReference type="GO" id="GO:0004665">
    <property type="term" value="F:prephenate dehydrogenase (NADP+) activity"/>
    <property type="evidence" value="ECO:0007669"/>
    <property type="project" value="InterPro"/>
</dbReference>
<evidence type="ECO:0000313" key="12">
    <source>
        <dbReference type="Proteomes" id="UP000193978"/>
    </source>
</evidence>
<dbReference type="EMBL" id="CP019948">
    <property type="protein sequence ID" value="ARN83740.1"/>
    <property type="molecule type" value="Genomic_DNA"/>
</dbReference>
<proteinExistence type="inferred from homology"/>
<dbReference type="InterPro" id="IPR008927">
    <property type="entry name" value="6-PGluconate_DH-like_C_sf"/>
</dbReference>
<dbReference type="SUPFAM" id="SSF51735">
    <property type="entry name" value="NAD(P)-binding Rossmann-fold domains"/>
    <property type="match status" value="1"/>
</dbReference>
<comment type="pathway">
    <text evidence="1">Amino-acid biosynthesis; L-tyrosine biosynthesis; (4-hydroxyphenyl)pyruvate from prephenate (NAD(+) route): step 1/1.</text>
</comment>
<dbReference type="GO" id="GO:0006571">
    <property type="term" value="P:tyrosine biosynthetic process"/>
    <property type="evidence" value="ECO:0007669"/>
    <property type="project" value="UniProtKB-KW"/>
</dbReference>
<dbReference type="Pfam" id="PF02153">
    <property type="entry name" value="PDH_N"/>
    <property type="match status" value="1"/>
</dbReference>
<name>A0A1W6N1J3_9HYPH</name>
<keyword evidence="8" id="KW-0057">Aromatic amino acid biosynthesis</keyword>
<dbReference type="GO" id="GO:0070403">
    <property type="term" value="F:NAD+ binding"/>
    <property type="evidence" value="ECO:0007669"/>
    <property type="project" value="InterPro"/>
</dbReference>
<accession>A0A1W6N1J3</accession>
<dbReference type="InterPro" id="IPR050812">
    <property type="entry name" value="Preph/Arog_dehydrog"/>
</dbReference>
<evidence type="ECO:0000256" key="3">
    <source>
        <dbReference type="ARBA" id="ARBA00012068"/>
    </source>
</evidence>
<evidence type="ECO:0000256" key="7">
    <source>
        <dbReference type="ARBA" id="ARBA00023027"/>
    </source>
</evidence>
<dbReference type="Gene3D" id="3.40.50.720">
    <property type="entry name" value="NAD(P)-binding Rossmann-like Domain"/>
    <property type="match status" value="1"/>
</dbReference>
<dbReference type="GO" id="GO:0008977">
    <property type="term" value="F:prephenate dehydrogenase (NAD+) activity"/>
    <property type="evidence" value="ECO:0007669"/>
    <property type="project" value="UniProtKB-EC"/>
</dbReference>
<evidence type="ECO:0000256" key="4">
    <source>
        <dbReference type="ARBA" id="ARBA00022498"/>
    </source>
</evidence>
<keyword evidence="12" id="KW-1185">Reference proteome</keyword>
<dbReference type="FunFam" id="3.40.50.720:FF:000208">
    <property type="entry name" value="Prephenate dehydrogenase"/>
    <property type="match status" value="1"/>
</dbReference>
<dbReference type="OrthoDB" id="9802008at2"/>
<comment type="similarity">
    <text evidence="2">Belongs to the prephenate/arogenate dehydrogenase family.</text>
</comment>
<dbReference type="PANTHER" id="PTHR21363:SF0">
    <property type="entry name" value="PREPHENATE DEHYDROGENASE [NADP(+)]"/>
    <property type="match status" value="1"/>
</dbReference>
<protein>
    <recommendedName>
        <fullName evidence="3">prephenate dehydrogenase</fullName>
        <ecNumber evidence="3">1.3.1.12</ecNumber>
    </recommendedName>
</protein>
<dbReference type="Pfam" id="PF20463">
    <property type="entry name" value="PDH_C"/>
    <property type="match status" value="1"/>
</dbReference>
<gene>
    <name evidence="11" type="ORF">B1812_17070</name>
</gene>
<dbReference type="InterPro" id="IPR046826">
    <property type="entry name" value="PDH_N"/>
</dbReference>
<evidence type="ECO:0000256" key="1">
    <source>
        <dbReference type="ARBA" id="ARBA00005067"/>
    </source>
</evidence>
<dbReference type="PANTHER" id="PTHR21363">
    <property type="entry name" value="PREPHENATE DEHYDROGENASE"/>
    <property type="match status" value="1"/>
</dbReference>
<evidence type="ECO:0000256" key="2">
    <source>
        <dbReference type="ARBA" id="ARBA00007964"/>
    </source>
</evidence>
<comment type="catalytic activity">
    <reaction evidence="9">
        <text>prephenate + NAD(+) = 3-(4-hydroxyphenyl)pyruvate + CO2 + NADH</text>
        <dbReference type="Rhea" id="RHEA:13869"/>
        <dbReference type="ChEBI" id="CHEBI:16526"/>
        <dbReference type="ChEBI" id="CHEBI:29934"/>
        <dbReference type="ChEBI" id="CHEBI:36242"/>
        <dbReference type="ChEBI" id="CHEBI:57540"/>
        <dbReference type="ChEBI" id="CHEBI:57945"/>
        <dbReference type="EC" id="1.3.1.12"/>
    </reaction>
</comment>
<evidence type="ECO:0000256" key="8">
    <source>
        <dbReference type="ARBA" id="ARBA00023141"/>
    </source>
</evidence>
<evidence type="ECO:0000256" key="5">
    <source>
        <dbReference type="ARBA" id="ARBA00022605"/>
    </source>
</evidence>
<organism evidence="11 12">
    <name type="scientific">Methylocystis bryophila</name>
    <dbReference type="NCBI Taxonomy" id="655015"/>
    <lineage>
        <taxon>Bacteria</taxon>
        <taxon>Pseudomonadati</taxon>
        <taxon>Pseudomonadota</taxon>
        <taxon>Alphaproteobacteria</taxon>
        <taxon>Hyphomicrobiales</taxon>
        <taxon>Methylocystaceae</taxon>
        <taxon>Methylocystis</taxon>
    </lineage>
</organism>
<reference evidence="11 12" key="1">
    <citation type="submission" date="2017-02" db="EMBL/GenBank/DDBJ databases">
        <authorList>
            <person name="Peterson S.W."/>
        </authorList>
    </citation>
    <scope>NUCLEOTIDE SEQUENCE [LARGE SCALE GENOMIC DNA]</scope>
    <source>
        <strain evidence="11 12">S285</strain>
    </source>
</reference>